<keyword evidence="2" id="KW-0808">Transferase</keyword>
<dbReference type="Gene3D" id="3.40.250.10">
    <property type="entry name" value="Rhodanese-like domain"/>
    <property type="match status" value="1"/>
</dbReference>
<feature type="domain" description="Rhodanese" evidence="1">
    <location>
        <begin position="47"/>
        <end position="136"/>
    </location>
</feature>
<dbReference type="SUPFAM" id="SSF52821">
    <property type="entry name" value="Rhodanese/Cell cycle control phosphatase"/>
    <property type="match status" value="1"/>
</dbReference>
<dbReference type="GO" id="GO:0016740">
    <property type="term" value="F:transferase activity"/>
    <property type="evidence" value="ECO:0007669"/>
    <property type="project" value="UniProtKB-KW"/>
</dbReference>
<dbReference type="InterPro" id="IPR001763">
    <property type="entry name" value="Rhodanese-like_dom"/>
</dbReference>
<dbReference type="EMBL" id="CP029210">
    <property type="protein sequence ID" value="AWI54569.1"/>
    <property type="molecule type" value="Genomic_DNA"/>
</dbReference>
<dbReference type="PANTHER" id="PTHR45431">
    <property type="entry name" value="RHODANESE-LIKE DOMAIN-CONTAINING PROTEIN 15, CHLOROPLASTIC"/>
    <property type="match status" value="1"/>
</dbReference>
<evidence type="ECO:0000259" key="1">
    <source>
        <dbReference type="PROSITE" id="PS50206"/>
    </source>
</evidence>
<gene>
    <name evidence="2" type="ORF">DEH84_14920</name>
</gene>
<evidence type="ECO:0000313" key="2">
    <source>
        <dbReference type="EMBL" id="AWI54569.1"/>
    </source>
</evidence>
<dbReference type="OrthoDB" id="1445766at2"/>
<dbReference type="InterPro" id="IPR036873">
    <property type="entry name" value="Rhodanese-like_dom_sf"/>
</dbReference>
<dbReference type="Pfam" id="PF00581">
    <property type="entry name" value="Rhodanese"/>
    <property type="match status" value="1"/>
</dbReference>
<dbReference type="RefSeq" id="WP_109037563.1">
    <property type="nucleotide sequence ID" value="NZ_CP029210.1"/>
</dbReference>
<dbReference type="KEGG" id="aon:DEH84_14920"/>
<dbReference type="PANTHER" id="PTHR45431:SF3">
    <property type="entry name" value="RHODANESE-LIKE DOMAIN-CONTAINING PROTEIN 15, CHLOROPLASTIC"/>
    <property type="match status" value="1"/>
</dbReference>
<sequence>MTSSSFLADNWYWIVAAVGSGGMLAWQQIQGAAASGLSPSAAVLMVNKEKAQIIDVCEPTEFAAGHAVGAKNVPLGQIASGKGLPSNKKTPLVVMCATGVRANKAVAELKKLGHENVQPLAGGLRAWREANLPVEKA</sequence>
<organism evidence="2 3">
    <name type="scientific">Aquabacterium olei</name>
    <dbReference type="NCBI Taxonomy" id="1296669"/>
    <lineage>
        <taxon>Bacteria</taxon>
        <taxon>Pseudomonadati</taxon>
        <taxon>Pseudomonadota</taxon>
        <taxon>Betaproteobacteria</taxon>
        <taxon>Burkholderiales</taxon>
        <taxon>Aquabacterium</taxon>
    </lineage>
</organism>
<name>A0A2U8FU33_9BURK</name>
<protein>
    <submittedName>
        <fullName evidence="2">Sulfurtransferase</fullName>
    </submittedName>
</protein>
<dbReference type="Proteomes" id="UP000244892">
    <property type="component" value="Chromosome"/>
</dbReference>
<proteinExistence type="predicted"/>
<reference evidence="2 3" key="1">
    <citation type="submission" date="2018-05" db="EMBL/GenBank/DDBJ databases">
        <title>complete genome sequence of Aquabacterium olei NBRC 110486.</title>
        <authorList>
            <person name="Tang B."/>
            <person name="Chang J."/>
            <person name="Zhang L."/>
            <person name="Yang H."/>
        </authorList>
    </citation>
    <scope>NUCLEOTIDE SEQUENCE [LARGE SCALE GENOMIC DNA]</scope>
    <source>
        <strain evidence="2 3">NBRC 110486</strain>
    </source>
</reference>
<dbReference type="CDD" id="cd00158">
    <property type="entry name" value="RHOD"/>
    <property type="match status" value="1"/>
</dbReference>
<evidence type="ECO:0000313" key="3">
    <source>
        <dbReference type="Proteomes" id="UP000244892"/>
    </source>
</evidence>
<keyword evidence="3" id="KW-1185">Reference proteome</keyword>
<dbReference type="InterPro" id="IPR052367">
    <property type="entry name" value="Thiosulfate_ST/Rhodanese-like"/>
</dbReference>
<dbReference type="AlphaFoldDB" id="A0A2U8FU33"/>
<dbReference type="PROSITE" id="PS50206">
    <property type="entry name" value="RHODANESE_3"/>
    <property type="match status" value="1"/>
</dbReference>
<accession>A0A2U8FU33</accession>
<dbReference type="SMART" id="SM00450">
    <property type="entry name" value="RHOD"/>
    <property type="match status" value="1"/>
</dbReference>